<accession>A0A0F7SII1</accession>
<dbReference type="GO" id="GO:0005634">
    <property type="term" value="C:nucleus"/>
    <property type="evidence" value="ECO:0007669"/>
    <property type="project" value="UniProtKB-SubCell"/>
</dbReference>
<dbReference type="Pfam" id="PF07967">
    <property type="entry name" value="zf-C3HC"/>
    <property type="match status" value="1"/>
</dbReference>
<comment type="subcellular location">
    <subcellularLocation>
        <location evidence="1">Nucleus</location>
    </subcellularLocation>
</comment>
<dbReference type="GO" id="GO:0008270">
    <property type="term" value="F:zinc ion binding"/>
    <property type="evidence" value="ECO:0007669"/>
    <property type="project" value="InterPro"/>
</dbReference>
<protein>
    <submittedName>
        <fullName evidence="5">Zinc finger, C3HC-like</fullName>
    </submittedName>
</protein>
<keyword evidence="2" id="KW-0539">Nucleus</keyword>
<evidence type="ECO:0000256" key="2">
    <source>
        <dbReference type="ARBA" id="ARBA00023242"/>
    </source>
</evidence>
<evidence type="ECO:0000256" key="3">
    <source>
        <dbReference type="SAM" id="MobiDB-lite"/>
    </source>
</evidence>
<feature type="region of interest" description="Disordered" evidence="3">
    <location>
        <begin position="422"/>
        <end position="453"/>
    </location>
</feature>
<feature type="region of interest" description="Disordered" evidence="3">
    <location>
        <begin position="314"/>
        <end position="339"/>
    </location>
</feature>
<evidence type="ECO:0000313" key="5">
    <source>
        <dbReference type="EMBL" id="CDZ97543.1"/>
    </source>
</evidence>
<proteinExistence type="predicted"/>
<dbReference type="AlphaFoldDB" id="A0A0F7SII1"/>
<sequence length="453" mass="49477">MAISQDTSDTELELQLQLDIEDVFSALFPEDVVVDEPEPAEESSQLDTSNITDKPFRSELTFSKQELKRAVDALVASDDQTPSTRGAKRSKFLSSIDLEEQSSLTSFLPFSLAAYTARLSTYTLLSFSSPAFTPQDASIFGWINKGRNRLVCASCQAAWVVSSFKGLGDKPASRLKERMRRELLEAHTKPCPWRTSQTDPTSFGNVTGHMMTDELVRRANEIDKLVDLQHVELVHPLNSHQIASLLPNTSSSSSSLRPSTPATLLSFFNWIPISTSTPTATSLSRSTRSEKLLVSCSSCRRRLAISLEASSFTQPLSRSQSSSHELHSTHEPSSAEIGIRRRSGGVDIRTEHAKGCPFGTDDWVDRLVLINGGSNEDEKGIIDSQSIKSKLDAMLGPKMTTADRRAWQAEVSKLSTSTKAFTSNSSSSAPLLPPIVSNPPVTAAMTTTTTTTT</sequence>
<organism evidence="5">
    <name type="scientific">Phaffia rhodozyma</name>
    <name type="common">Yeast</name>
    <name type="synonym">Xanthophyllomyces dendrorhous</name>
    <dbReference type="NCBI Taxonomy" id="264483"/>
    <lineage>
        <taxon>Eukaryota</taxon>
        <taxon>Fungi</taxon>
        <taxon>Dikarya</taxon>
        <taxon>Basidiomycota</taxon>
        <taxon>Agaricomycotina</taxon>
        <taxon>Tremellomycetes</taxon>
        <taxon>Cystofilobasidiales</taxon>
        <taxon>Mrakiaceae</taxon>
        <taxon>Phaffia</taxon>
    </lineage>
</organism>
<dbReference type="EMBL" id="LN483211">
    <property type="protein sequence ID" value="CDZ97543.1"/>
    <property type="molecule type" value="Genomic_DNA"/>
</dbReference>
<feature type="compositionally biased region" description="Low complexity" evidence="3">
    <location>
        <begin position="314"/>
        <end position="323"/>
    </location>
</feature>
<name>A0A0F7SII1_PHARH</name>
<feature type="domain" description="C3HC-type" evidence="4">
    <location>
        <begin position="109"/>
        <end position="228"/>
    </location>
</feature>
<evidence type="ECO:0000259" key="4">
    <source>
        <dbReference type="Pfam" id="PF07967"/>
    </source>
</evidence>
<evidence type="ECO:0000256" key="1">
    <source>
        <dbReference type="ARBA" id="ARBA00004123"/>
    </source>
</evidence>
<reference evidence="5" key="1">
    <citation type="submission" date="2014-08" db="EMBL/GenBank/DDBJ databases">
        <authorList>
            <person name="Sharma Rahul"/>
            <person name="Thines Marco"/>
        </authorList>
    </citation>
    <scope>NUCLEOTIDE SEQUENCE</scope>
</reference>
<dbReference type="InterPro" id="IPR012935">
    <property type="entry name" value="NuBaID_N"/>
</dbReference>